<evidence type="ECO:0000313" key="5">
    <source>
        <dbReference type="Proteomes" id="UP000326505"/>
    </source>
</evidence>
<dbReference type="InterPro" id="IPR000477">
    <property type="entry name" value="RT_dom"/>
</dbReference>
<keyword evidence="3" id="KW-0695">RNA-directed DNA polymerase</keyword>
<dbReference type="Pfam" id="PF00078">
    <property type="entry name" value="RVT_1"/>
    <property type="match status" value="1"/>
</dbReference>
<dbReference type="InterPro" id="IPR024937">
    <property type="entry name" value="Domain_X"/>
</dbReference>
<dbReference type="EMBL" id="JACHJD010000013">
    <property type="protein sequence ID" value="MBB5107266.1"/>
    <property type="molecule type" value="Genomic_DNA"/>
</dbReference>
<dbReference type="EMBL" id="CP023690">
    <property type="protein sequence ID" value="QEV57604.1"/>
    <property type="molecule type" value="Genomic_DNA"/>
</dbReference>
<dbReference type="Pfam" id="PF01348">
    <property type="entry name" value="Intron_maturas2"/>
    <property type="match status" value="1"/>
</dbReference>
<dbReference type="KEGG" id="sspb:CP982_01805"/>
<dbReference type="PANTHER" id="PTHR34047:SF8">
    <property type="entry name" value="PROTEIN YKFC"/>
    <property type="match status" value="1"/>
</dbReference>
<dbReference type="SUPFAM" id="SSF56672">
    <property type="entry name" value="DNA/RNA polymerases"/>
    <property type="match status" value="1"/>
</dbReference>
<dbReference type="GO" id="GO:0006397">
    <property type="term" value="P:mRNA processing"/>
    <property type="evidence" value="ECO:0007669"/>
    <property type="project" value="InterPro"/>
</dbReference>
<feature type="region of interest" description="Disordered" evidence="1">
    <location>
        <begin position="589"/>
        <end position="608"/>
    </location>
</feature>
<dbReference type="InterPro" id="IPR043502">
    <property type="entry name" value="DNA/RNA_pol_sf"/>
</dbReference>
<evidence type="ECO:0000313" key="4">
    <source>
        <dbReference type="EMBL" id="QEV57604.1"/>
    </source>
</evidence>
<reference evidence="3 6" key="2">
    <citation type="submission" date="2020-08" db="EMBL/GenBank/DDBJ databases">
        <title>Genomic Encyclopedia of Type Strains, Phase III (KMG-III): the genomes of soil and plant-associated and newly described type strains.</title>
        <authorList>
            <person name="Whitman W."/>
        </authorList>
    </citation>
    <scope>NUCLEOTIDE SEQUENCE [LARGE SCALE GENOMIC DNA]</scope>
    <source>
        <strain evidence="3 6">CECT 3146</strain>
    </source>
</reference>
<dbReference type="AlphaFoldDB" id="A0A5P2X1M5"/>
<feature type="domain" description="Reverse transcriptase" evidence="2">
    <location>
        <begin position="68"/>
        <end position="355"/>
    </location>
</feature>
<sequence>MQSAEALLEIIRERGRKRLPLERLYRCLFNPELYLVAYGRIYRNHGAMTPGSTAETVDGMCLAKIQAIIDALRSERYRWSPARRVYIKKKGATKSRRGLGLPTWSDKLLQEVMRLLLEAYYEPQFSDHSHGFRPGRGCHTALQEIYTGWRGTTWFVEGDIAQCFDRLDHQVLRSILAEKIHDNRFLRLVDGLLQVGYLEQWRYHATLSGSPQGGVISPILSNIYLDRLDKYIEAKLLPAYNRGARRAENPAYARIAHAIETARRNHRVEEVRQLRKQMQHMPSKDVNDPGFRRLRYIRYADDWALGLTGPKREAEQIKEEVGQFLRDELKLELSEAKTLITHGRTQAARFLGYEIVVLDNDSKHDRRGRRSINGQIGLKVPADVVHAKCRPYLHHGRPARIAGRMVDSDFSIVAQYQAEFRGIAEYYQLAFNRHRFRRLKYAMEVSLTKTLAQKYRTTVPKVYRRYRAALQTDLGPRKGLRVTVERGDGRPPLAAEWGGISLKRRIKVSRLDDQPRRVWNGDRTELLQRLLADVCELCGSRTDVEVHHIRHLKDLNVKGRPKRSTWARTMAARRRKTLVVCRGCHEDIHAGRPTGNSSRRTALESRVR</sequence>
<keyword evidence="3" id="KW-0808">Transferase</keyword>
<accession>A0A5P2X1M5</accession>
<dbReference type="CDD" id="cd01651">
    <property type="entry name" value="RT_G2_intron"/>
    <property type="match status" value="1"/>
</dbReference>
<dbReference type="InterPro" id="IPR051083">
    <property type="entry name" value="GrpII_Intron_Splice-Mob/Def"/>
</dbReference>
<keyword evidence="6" id="KW-1185">Reference proteome</keyword>
<reference evidence="4 5" key="1">
    <citation type="submission" date="2017-09" db="EMBL/GenBank/DDBJ databases">
        <authorList>
            <person name="Lee N."/>
            <person name="Cho B.-K."/>
        </authorList>
    </citation>
    <scope>NUCLEOTIDE SEQUENCE [LARGE SCALE GENOMIC DNA]</scope>
    <source>
        <strain evidence="4 5">ATCC 27465</strain>
    </source>
</reference>
<gene>
    <name evidence="4" type="ORF">CP982_01805</name>
    <name evidence="3" type="ORF">FHS40_006383</name>
</gene>
<dbReference type="OrthoDB" id="1550386at2"/>
<evidence type="ECO:0000313" key="3">
    <source>
        <dbReference type="EMBL" id="MBB5107266.1"/>
    </source>
</evidence>
<evidence type="ECO:0000259" key="2">
    <source>
        <dbReference type="PROSITE" id="PS50878"/>
    </source>
</evidence>
<dbReference type="InterPro" id="IPR049030">
    <property type="entry name" value="AI2M-like_HNH"/>
</dbReference>
<name>A0A5P2X1M5_STRST</name>
<dbReference type="Pfam" id="PF21368">
    <property type="entry name" value="AI2M-like_HNH"/>
    <property type="match status" value="1"/>
</dbReference>
<protein>
    <submittedName>
        <fullName evidence="3 4">Maturase</fullName>
    </submittedName>
</protein>
<dbReference type="PANTHER" id="PTHR34047">
    <property type="entry name" value="NUCLEAR INTRON MATURASE 1, MITOCHONDRIAL-RELATED"/>
    <property type="match status" value="1"/>
</dbReference>
<dbReference type="Proteomes" id="UP000549009">
    <property type="component" value="Unassembled WGS sequence"/>
</dbReference>
<proteinExistence type="predicted"/>
<dbReference type="GO" id="GO:0003964">
    <property type="term" value="F:RNA-directed DNA polymerase activity"/>
    <property type="evidence" value="ECO:0007669"/>
    <property type="project" value="UniProtKB-KW"/>
</dbReference>
<evidence type="ECO:0000256" key="1">
    <source>
        <dbReference type="SAM" id="MobiDB-lite"/>
    </source>
</evidence>
<dbReference type="Proteomes" id="UP000326505">
    <property type="component" value="Chromosome"/>
</dbReference>
<dbReference type="PROSITE" id="PS50878">
    <property type="entry name" value="RT_POL"/>
    <property type="match status" value="1"/>
</dbReference>
<keyword evidence="3" id="KW-0548">Nucleotidyltransferase</keyword>
<organism evidence="4 5">
    <name type="scientific">Streptomyces spectabilis</name>
    <dbReference type="NCBI Taxonomy" id="68270"/>
    <lineage>
        <taxon>Bacteria</taxon>
        <taxon>Bacillati</taxon>
        <taxon>Actinomycetota</taxon>
        <taxon>Actinomycetes</taxon>
        <taxon>Kitasatosporales</taxon>
        <taxon>Streptomycetaceae</taxon>
        <taxon>Streptomyces</taxon>
    </lineage>
</organism>
<dbReference type="RefSeq" id="WP_150508811.1">
    <property type="nucleotide sequence ID" value="NZ_BMSQ01000013.1"/>
</dbReference>
<evidence type="ECO:0000313" key="6">
    <source>
        <dbReference type="Proteomes" id="UP000549009"/>
    </source>
</evidence>